<evidence type="ECO:0008006" key="4">
    <source>
        <dbReference type="Google" id="ProtNLM"/>
    </source>
</evidence>
<dbReference type="EMBL" id="PGTZ01000008">
    <property type="protein sequence ID" value="PJI93573.1"/>
    <property type="molecule type" value="Genomic_DNA"/>
</dbReference>
<evidence type="ECO:0000256" key="1">
    <source>
        <dbReference type="SAM" id="Coils"/>
    </source>
</evidence>
<dbReference type="AlphaFoldDB" id="A0A2M8WRK2"/>
<dbReference type="Proteomes" id="UP000231586">
    <property type="component" value="Unassembled WGS sequence"/>
</dbReference>
<evidence type="ECO:0000313" key="3">
    <source>
        <dbReference type="Proteomes" id="UP000231586"/>
    </source>
</evidence>
<keyword evidence="3" id="KW-1185">Reference proteome</keyword>
<accession>A0A2M8WRK2</accession>
<keyword evidence="1" id="KW-0175">Coiled coil</keyword>
<organism evidence="2 3">
    <name type="scientific">Luteimicrobium subarcticum</name>
    <dbReference type="NCBI Taxonomy" id="620910"/>
    <lineage>
        <taxon>Bacteria</taxon>
        <taxon>Bacillati</taxon>
        <taxon>Actinomycetota</taxon>
        <taxon>Actinomycetes</taxon>
        <taxon>Micrococcales</taxon>
        <taxon>Luteimicrobium</taxon>
    </lineage>
</organism>
<dbReference type="InterPro" id="IPR019219">
    <property type="entry name" value="DUF2130"/>
</dbReference>
<feature type="coiled-coil region" evidence="1">
    <location>
        <begin position="164"/>
        <end position="220"/>
    </location>
</feature>
<reference evidence="2 3" key="1">
    <citation type="submission" date="2017-11" db="EMBL/GenBank/DDBJ databases">
        <title>Genomic Encyclopedia of Archaeal and Bacterial Type Strains, Phase II (KMG-II): From Individual Species to Whole Genera.</title>
        <authorList>
            <person name="Goeker M."/>
        </authorList>
    </citation>
    <scope>NUCLEOTIDE SEQUENCE [LARGE SCALE GENOMIC DNA]</scope>
    <source>
        <strain evidence="2 3">DSM 22413</strain>
    </source>
</reference>
<evidence type="ECO:0000313" key="2">
    <source>
        <dbReference type="EMBL" id="PJI93573.1"/>
    </source>
</evidence>
<name>A0A2M8WRK2_9MICO</name>
<sequence>MHKIQCPHCNKAFTVDEAGYAQIVSQVRNEEFQRDVHDRLAAAEKEKDAAIKLAITQTERAAEAKEAALSAEVAQLQASVDAAATEKALAVTQALSEVERDRDRLTSDLAEAKKDVAAAVELANAKAASELAQAQATKDAEIADLKARLGKADVEQQLALTAAVAVVEKERDKLQADLESKSTEIVLAEKSLKERYETQLKDREDEIVRLKDLKAKLSTKMVGETLEQHCENSFNGLRAAAFPRAYFEKDNDASSGTKGDFVFRDYDESGTEIVSIMFEMKNESDTTATKHKNEDFLAKLDKDRREKGCEYAVLVSLLEADSDLYNTGIVDVSHRHEKMFVIRPQFFLTLIALLRNASLDALAYKRELEAVRQQNIDVTNFEAQLTEFKDKFGRNWRLASDGFDEAIHRIDEAIKDLEKTKQALYKAANNLRLANDKAEDLTIKRLTRGNPTMAARFAELEAGKGAASSADDETDAA</sequence>
<feature type="coiled-coil region" evidence="1">
    <location>
        <begin position="95"/>
        <end position="122"/>
    </location>
</feature>
<feature type="coiled-coil region" evidence="1">
    <location>
        <begin position="403"/>
        <end position="434"/>
    </location>
</feature>
<dbReference type="OrthoDB" id="3224137at2"/>
<dbReference type="Pfam" id="PF09903">
    <property type="entry name" value="DUF2130"/>
    <property type="match status" value="1"/>
</dbReference>
<dbReference type="PIRSF" id="PIRSF005850">
    <property type="entry name" value="UCP005850"/>
    <property type="match status" value="1"/>
</dbReference>
<protein>
    <recommendedName>
        <fullName evidence="4">DUF2130 domain-containing protein</fullName>
    </recommendedName>
</protein>
<gene>
    <name evidence="2" type="ORF">CLV34_2149</name>
</gene>
<comment type="caution">
    <text evidence="2">The sequence shown here is derived from an EMBL/GenBank/DDBJ whole genome shotgun (WGS) entry which is preliminary data.</text>
</comment>
<proteinExistence type="predicted"/>
<dbReference type="RefSeq" id="WP_100350252.1">
    <property type="nucleotide sequence ID" value="NZ_PGTZ01000008.1"/>
</dbReference>